<dbReference type="RefSeq" id="WP_025863539.1">
    <property type="nucleotide sequence ID" value="NZ_BLAX01000001.1"/>
</dbReference>
<name>A0A5M4AV98_9BACT</name>
<evidence type="ECO:0000313" key="3">
    <source>
        <dbReference type="Proteomes" id="UP000391834"/>
    </source>
</evidence>
<feature type="chain" id="PRO_5024322041" description="Porin" evidence="1">
    <location>
        <begin position="20"/>
        <end position="419"/>
    </location>
</feature>
<evidence type="ECO:0000313" key="2">
    <source>
        <dbReference type="EMBL" id="GET31862.1"/>
    </source>
</evidence>
<keyword evidence="1" id="KW-0732">Signal</keyword>
<evidence type="ECO:0008006" key="4">
    <source>
        <dbReference type="Google" id="ProtNLM"/>
    </source>
</evidence>
<organism evidence="2 3">
    <name type="scientific">Prolixibacter bellariivorans</name>
    <dbReference type="NCBI Taxonomy" id="314319"/>
    <lineage>
        <taxon>Bacteria</taxon>
        <taxon>Pseudomonadati</taxon>
        <taxon>Bacteroidota</taxon>
        <taxon>Bacteroidia</taxon>
        <taxon>Marinilabiliales</taxon>
        <taxon>Prolixibacteraceae</taxon>
        <taxon>Prolixibacter</taxon>
    </lineage>
</organism>
<sequence length="419" mass="46582">MKRVFFLFAGLLIASLTFGQQFEQPKLDGSNFTKVKAHVGADFALQYQALTQSSDGTTPLTPLGKGLNLPTANMKIYADLAPGVQVHLTTYLSSRHHEETWVKGGYLLMDQLPFLNSDAIDKLMQKLTLKVGMMELNYGDEHFRRSDNGNISRNAFVGNYIMDAFTTAGGAELMYRNNGWLAMGAVSNGTLKPAIAAYSARSNSYTTYNTADELAFYGKVGFDKQLSENFRLRTTVSLYSCAKNHFGSLYYGDRTGSRYYLVMKPQTGSADDVDISSDHTTGRWGPGFTNKDNSTMVNLFAKYYGFEMFGTYEKAKGTGAFGGDFDFNQFAIEGIYHFGGQEQFYLGTRYNKVKNSNDMNIDRVQIAGGWHMTKNILAKLEYVNQNYNNFNGNYTTSAGYQAGTKAGFKGIMFEAGISF</sequence>
<dbReference type="Proteomes" id="UP000391834">
    <property type="component" value="Unassembled WGS sequence"/>
</dbReference>
<dbReference type="SUPFAM" id="SSF56935">
    <property type="entry name" value="Porins"/>
    <property type="match status" value="1"/>
</dbReference>
<keyword evidence="3" id="KW-1185">Reference proteome</keyword>
<feature type="signal peptide" evidence="1">
    <location>
        <begin position="1"/>
        <end position="19"/>
    </location>
</feature>
<evidence type="ECO:0000256" key="1">
    <source>
        <dbReference type="SAM" id="SignalP"/>
    </source>
</evidence>
<protein>
    <recommendedName>
        <fullName evidence="4">Porin</fullName>
    </recommendedName>
</protein>
<dbReference type="EMBL" id="BLAX01000001">
    <property type="protein sequence ID" value="GET31862.1"/>
    <property type="molecule type" value="Genomic_DNA"/>
</dbReference>
<reference evidence="2 3" key="1">
    <citation type="submission" date="2019-10" db="EMBL/GenBank/DDBJ databases">
        <title>Prolixibacter strains distinguished by the presence of nitrate reductase genes were adept at nitrate-dependent anaerobic corrosion of metallic iron and carbon steel.</title>
        <authorList>
            <person name="Iino T."/>
            <person name="Shono N."/>
            <person name="Ito K."/>
            <person name="Nakamura R."/>
            <person name="Sueoka K."/>
            <person name="Harayama S."/>
            <person name="Ohkuma M."/>
        </authorList>
    </citation>
    <scope>NUCLEOTIDE SEQUENCE [LARGE SCALE GENOMIC DNA]</scope>
    <source>
        <strain evidence="2 3">JCM 13498</strain>
    </source>
</reference>
<proteinExistence type="predicted"/>
<accession>A0A5M4AV98</accession>
<dbReference type="AlphaFoldDB" id="A0A5M4AV98"/>
<gene>
    <name evidence="2" type="ORF">PbJCM13498_07250</name>
</gene>
<comment type="caution">
    <text evidence="2">The sequence shown here is derived from an EMBL/GenBank/DDBJ whole genome shotgun (WGS) entry which is preliminary data.</text>
</comment>
<dbReference type="OrthoDB" id="638836at2"/>